<accession>A0ABR0MS94</accession>
<reference evidence="2 3" key="1">
    <citation type="submission" date="2023-03" db="EMBL/GenBank/DDBJ databases">
        <title>WGS of Gossypium arboreum.</title>
        <authorList>
            <person name="Yu D."/>
        </authorList>
    </citation>
    <scope>NUCLEOTIDE SEQUENCE [LARGE SCALE GENOMIC DNA]</scope>
    <source>
        <tissue evidence="2">Leaf</tissue>
    </source>
</reference>
<gene>
    <name evidence="2" type="ORF">PVK06_044735</name>
</gene>
<proteinExistence type="predicted"/>
<evidence type="ECO:0000256" key="1">
    <source>
        <dbReference type="SAM" id="MobiDB-lite"/>
    </source>
</evidence>
<feature type="region of interest" description="Disordered" evidence="1">
    <location>
        <begin position="1"/>
        <end position="62"/>
    </location>
</feature>
<protein>
    <submittedName>
        <fullName evidence="2">Uncharacterized protein</fullName>
    </submittedName>
</protein>
<keyword evidence="3" id="KW-1185">Reference proteome</keyword>
<sequence length="62" mass="6968">MVDVSGSKNEDNNESDVDPPRKLGADSSEVGLFFEPEPIPTKPEDREEGDKNEDDKNPRFTF</sequence>
<evidence type="ECO:0000313" key="3">
    <source>
        <dbReference type="Proteomes" id="UP001358586"/>
    </source>
</evidence>
<dbReference type="EMBL" id="JARKNE010000012">
    <property type="protein sequence ID" value="KAK5776771.1"/>
    <property type="molecule type" value="Genomic_DNA"/>
</dbReference>
<comment type="caution">
    <text evidence="2">The sequence shown here is derived from an EMBL/GenBank/DDBJ whole genome shotgun (WGS) entry which is preliminary data.</text>
</comment>
<feature type="compositionally biased region" description="Basic and acidic residues" evidence="1">
    <location>
        <begin position="42"/>
        <end position="62"/>
    </location>
</feature>
<evidence type="ECO:0000313" key="2">
    <source>
        <dbReference type="EMBL" id="KAK5776771.1"/>
    </source>
</evidence>
<dbReference type="Proteomes" id="UP001358586">
    <property type="component" value="Chromosome 12"/>
</dbReference>
<name>A0ABR0MS94_GOSAR</name>
<organism evidence="2 3">
    <name type="scientific">Gossypium arboreum</name>
    <name type="common">Tree cotton</name>
    <name type="synonym">Gossypium nanking</name>
    <dbReference type="NCBI Taxonomy" id="29729"/>
    <lineage>
        <taxon>Eukaryota</taxon>
        <taxon>Viridiplantae</taxon>
        <taxon>Streptophyta</taxon>
        <taxon>Embryophyta</taxon>
        <taxon>Tracheophyta</taxon>
        <taxon>Spermatophyta</taxon>
        <taxon>Magnoliopsida</taxon>
        <taxon>eudicotyledons</taxon>
        <taxon>Gunneridae</taxon>
        <taxon>Pentapetalae</taxon>
        <taxon>rosids</taxon>
        <taxon>malvids</taxon>
        <taxon>Malvales</taxon>
        <taxon>Malvaceae</taxon>
        <taxon>Malvoideae</taxon>
        <taxon>Gossypium</taxon>
    </lineage>
</organism>